<reference evidence="1 4" key="1">
    <citation type="submission" date="2014-03" db="EMBL/GenBank/DDBJ databases">
        <title>Genome sequence of Sphingobium yanoikuyae B1.</title>
        <authorList>
            <person name="Gan H.M."/>
            <person name="Gan H.Y."/>
            <person name="Savka M.A."/>
        </authorList>
    </citation>
    <scope>NUCLEOTIDE SEQUENCE [LARGE SCALE GENOMIC DNA]</scope>
    <source>
        <strain evidence="1 4">B1</strain>
    </source>
</reference>
<dbReference type="Proteomes" id="UP000077262">
    <property type="component" value="Unassembled WGS sequence"/>
</dbReference>
<sequence>MPLGLAALDGLFAAFDDLRAALDGNDAAAIEAASTKVSMAAAAARAIGAWRSEPDVVERLNRLLPLIEAARVRTNVLADYTSQRLAILTSNGARNAPLTYGRR</sequence>
<gene>
    <name evidence="3" type="ORF">AX777_03060</name>
    <name evidence="1" type="ORF">CP98_01021</name>
    <name evidence="2" type="ORF">N5J77_08445</name>
</gene>
<dbReference type="AlphaFoldDB" id="A0A084EQQ8"/>
<proteinExistence type="predicted"/>
<reference evidence="3 5" key="2">
    <citation type="submission" date="2016-02" db="EMBL/GenBank/DDBJ databases">
        <authorList>
            <person name="Wen L."/>
            <person name="He K."/>
            <person name="Yang H."/>
        </authorList>
    </citation>
    <scope>NUCLEOTIDE SEQUENCE [LARGE SCALE GENOMIC DNA]</scope>
    <source>
        <strain evidence="3 5">CD09_2</strain>
    </source>
</reference>
<evidence type="ECO:0000313" key="3">
    <source>
        <dbReference type="EMBL" id="OAH35414.1"/>
    </source>
</evidence>
<dbReference type="RefSeq" id="WP_017500439.1">
    <property type="nucleotide sequence ID" value="NZ_JAAALC010000013.1"/>
</dbReference>
<dbReference type="Proteomes" id="UP000028534">
    <property type="component" value="Unassembled WGS sequence"/>
</dbReference>
<dbReference type="EMBL" id="JGVR01000004">
    <property type="protein sequence ID" value="KEZ20300.1"/>
    <property type="molecule type" value="Genomic_DNA"/>
</dbReference>
<name>A0A084EQQ8_SPHYA</name>
<dbReference type="STRING" id="13690.AX777_03060"/>
<dbReference type="eggNOG" id="ENOG5031BRR">
    <property type="taxonomic scope" value="Bacteria"/>
</dbReference>
<dbReference type="OrthoDB" id="7478129at2"/>
<accession>A0A084EQQ8</accession>
<protein>
    <recommendedName>
        <fullName evidence="6">Flagellar protein FlgN</fullName>
    </recommendedName>
</protein>
<dbReference type="Proteomes" id="UP001162318">
    <property type="component" value="Unassembled WGS sequence"/>
</dbReference>
<dbReference type="PATRIC" id="fig|13690.10.peg.1060"/>
<evidence type="ECO:0000313" key="5">
    <source>
        <dbReference type="Proteomes" id="UP000077262"/>
    </source>
</evidence>
<dbReference type="EMBL" id="LSTR01000101">
    <property type="protein sequence ID" value="OAH35414.1"/>
    <property type="molecule type" value="Genomic_DNA"/>
</dbReference>
<dbReference type="EMBL" id="JAOCKX010000009">
    <property type="protein sequence ID" value="MDH2131148.1"/>
    <property type="molecule type" value="Genomic_DNA"/>
</dbReference>
<organism evidence="1 4">
    <name type="scientific">Sphingobium yanoikuyae</name>
    <name type="common">Sphingomonas yanoikuyae</name>
    <dbReference type="NCBI Taxonomy" id="13690"/>
    <lineage>
        <taxon>Bacteria</taxon>
        <taxon>Pseudomonadati</taxon>
        <taxon>Pseudomonadota</taxon>
        <taxon>Alphaproteobacteria</taxon>
        <taxon>Sphingomonadales</taxon>
        <taxon>Sphingomonadaceae</taxon>
        <taxon>Sphingobium</taxon>
    </lineage>
</organism>
<reference evidence="2" key="3">
    <citation type="submission" date="2022-09" db="EMBL/GenBank/DDBJ databases">
        <title>Intensive care unit water sources are persistently colonized with multi-drug resistant bacteria and are the site of extensive horizontal gene transfer of antibiotic resistance genes.</title>
        <authorList>
            <person name="Diorio-Toth L."/>
        </authorList>
    </citation>
    <scope>NUCLEOTIDE SEQUENCE</scope>
    <source>
        <strain evidence="2">GD03659</strain>
    </source>
</reference>
<comment type="caution">
    <text evidence="1">The sequence shown here is derived from an EMBL/GenBank/DDBJ whole genome shotgun (WGS) entry which is preliminary data.</text>
</comment>
<evidence type="ECO:0000313" key="4">
    <source>
        <dbReference type="Proteomes" id="UP000028534"/>
    </source>
</evidence>
<evidence type="ECO:0000313" key="2">
    <source>
        <dbReference type="EMBL" id="MDH2131148.1"/>
    </source>
</evidence>
<evidence type="ECO:0008006" key="6">
    <source>
        <dbReference type="Google" id="ProtNLM"/>
    </source>
</evidence>
<evidence type="ECO:0000313" key="1">
    <source>
        <dbReference type="EMBL" id="KEZ20300.1"/>
    </source>
</evidence>